<evidence type="ECO:0000256" key="2">
    <source>
        <dbReference type="ARBA" id="ARBA00007866"/>
    </source>
</evidence>
<comment type="subcellular location">
    <subcellularLocation>
        <location evidence="1">Membrane</location>
        <topology evidence="1">Multi-pass membrane protein</topology>
    </subcellularLocation>
</comment>
<gene>
    <name evidence="10" type="primary">COII</name>
</gene>
<geneLocation type="mitochondrion" evidence="10"/>
<dbReference type="GO" id="GO:0022900">
    <property type="term" value="P:electron transport chain"/>
    <property type="evidence" value="ECO:0007669"/>
    <property type="project" value="InterPro"/>
</dbReference>
<dbReference type="InterPro" id="IPR036257">
    <property type="entry name" value="Cyt_c_oxidase_su2_TM_sf"/>
</dbReference>
<dbReference type="AlphaFoldDB" id="Q8LX77"/>
<evidence type="ECO:0000256" key="4">
    <source>
        <dbReference type="ARBA" id="ARBA00022692"/>
    </source>
</evidence>
<protein>
    <recommendedName>
        <fullName evidence="3">Cytochrome c oxidase subunit 2</fullName>
    </recommendedName>
    <alternativeName>
        <fullName evidence="6">Cytochrome c oxidase polypeptide II</fullName>
    </alternativeName>
</protein>
<dbReference type="Gene3D" id="1.10.287.90">
    <property type="match status" value="1"/>
</dbReference>
<evidence type="ECO:0000256" key="8">
    <source>
        <dbReference type="SAM" id="Phobius"/>
    </source>
</evidence>
<dbReference type="SUPFAM" id="SSF81464">
    <property type="entry name" value="Cytochrome c oxidase subunit II-like, transmembrane region"/>
    <property type="match status" value="1"/>
</dbReference>
<evidence type="ECO:0000256" key="7">
    <source>
        <dbReference type="ARBA" id="ARBA00049512"/>
    </source>
</evidence>
<evidence type="ECO:0000256" key="1">
    <source>
        <dbReference type="ARBA" id="ARBA00004141"/>
    </source>
</evidence>
<dbReference type="GO" id="GO:0016020">
    <property type="term" value="C:membrane"/>
    <property type="evidence" value="ECO:0007669"/>
    <property type="project" value="UniProtKB-SubCell"/>
</dbReference>
<feature type="non-terminal residue" evidence="10">
    <location>
        <position position="96"/>
    </location>
</feature>
<sequence length="96" mass="10944">MLSITLINKLNYLIFLNGSLVHWILTSNMKNISLFLEKKMATWSNLGLQDSASPLMEQLNFFHDHTLLILTMITVLVGYGNNNIIFLLLYQSLPSS</sequence>
<evidence type="ECO:0000256" key="5">
    <source>
        <dbReference type="ARBA" id="ARBA00023136"/>
    </source>
</evidence>
<organism evidence="10">
    <name type="scientific">Chaoborus flavicans</name>
    <dbReference type="NCBI Taxonomy" id="204564"/>
    <lineage>
        <taxon>Eukaryota</taxon>
        <taxon>Metazoa</taxon>
        <taxon>Ecdysozoa</taxon>
        <taxon>Arthropoda</taxon>
        <taxon>Hexapoda</taxon>
        <taxon>Insecta</taxon>
        <taxon>Pterygota</taxon>
        <taxon>Neoptera</taxon>
        <taxon>Endopterygota</taxon>
        <taxon>Diptera</taxon>
        <taxon>Nematocera</taxon>
        <taxon>Culicoidea</taxon>
        <taxon>Chaoboridae</taxon>
        <taxon>Chaoborus</taxon>
    </lineage>
</organism>
<evidence type="ECO:0000313" key="10">
    <source>
        <dbReference type="EMBL" id="CAD44503.1"/>
    </source>
</evidence>
<feature type="domain" description="Cytochrome oxidase subunit II transmembrane region profile" evidence="9">
    <location>
        <begin position="40"/>
        <end position="96"/>
    </location>
</feature>
<keyword evidence="10" id="KW-0496">Mitochondrion</keyword>
<evidence type="ECO:0000259" key="9">
    <source>
        <dbReference type="PROSITE" id="PS50999"/>
    </source>
</evidence>
<reference evidence="10" key="1">
    <citation type="submission" date="2002-08" db="EMBL/GenBank/DDBJ databases">
        <title>Phylogenetics of pond and lake lifestyles in Chaoborus midge larvae.</title>
        <authorList>
            <person name="Berendonk T.U."/>
        </authorList>
    </citation>
    <scope>NUCLEOTIDE SEQUENCE</scope>
</reference>
<feature type="transmembrane region" description="Helical" evidence="8">
    <location>
        <begin position="67"/>
        <end position="90"/>
    </location>
</feature>
<accession>Q8LX77</accession>
<dbReference type="EMBL" id="AJ427617">
    <property type="protein sequence ID" value="CAD44503.1"/>
    <property type="molecule type" value="Genomic_DNA"/>
</dbReference>
<name>Q8LX77_9DIPT</name>
<keyword evidence="4 8" id="KW-0812">Transmembrane</keyword>
<proteinExistence type="inferred from homology"/>
<comment type="similarity">
    <text evidence="2">Belongs to the cytochrome c oxidase subunit 2 family.</text>
</comment>
<keyword evidence="8" id="KW-1133">Transmembrane helix</keyword>
<evidence type="ECO:0000256" key="6">
    <source>
        <dbReference type="ARBA" id="ARBA00031389"/>
    </source>
</evidence>
<dbReference type="Pfam" id="PF02790">
    <property type="entry name" value="COX2_TM"/>
    <property type="match status" value="1"/>
</dbReference>
<evidence type="ECO:0000256" key="3">
    <source>
        <dbReference type="ARBA" id="ARBA00015946"/>
    </source>
</evidence>
<dbReference type="InterPro" id="IPR011759">
    <property type="entry name" value="Cyt_c_oxidase_su2_TM_dom"/>
</dbReference>
<comment type="catalytic activity">
    <reaction evidence="7">
        <text>4 Fe(II)-[cytochrome c] + O2 + 8 H(+)(in) = 4 Fe(III)-[cytochrome c] + 2 H2O + 4 H(+)(out)</text>
        <dbReference type="Rhea" id="RHEA:11436"/>
        <dbReference type="Rhea" id="RHEA-COMP:10350"/>
        <dbReference type="Rhea" id="RHEA-COMP:14399"/>
        <dbReference type="ChEBI" id="CHEBI:15377"/>
        <dbReference type="ChEBI" id="CHEBI:15378"/>
        <dbReference type="ChEBI" id="CHEBI:15379"/>
        <dbReference type="ChEBI" id="CHEBI:29033"/>
        <dbReference type="ChEBI" id="CHEBI:29034"/>
        <dbReference type="EC" id="7.1.1.9"/>
    </reaction>
    <physiologicalReaction direction="left-to-right" evidence="7">
        <dbReference type="Rhea" id="RHEA:11437"/>
    </physiologicalReaction>
</comment>
<dbReference type="PROSITE" id="PS50999">
    <property type="entry name" value="COX2_TM"/>
    <property type="match status" value="1"/>
</dbReference>
<keyword evidence="5 8" id="KW-0472">Membrane</keyword>
<feature type="transmembrane region" description="Helical" evidence="8">
    <location>
        <begin position="12"/>
        <end position="29"/>
    </location>
</feature>
<dbReference type="GO" id="GO:0004129">
    <property type="term" value="F:cytochrome-c oxidase activity"/>
    <property type="evidence" value="ECO:0007669"/>
    <property type="project" value="UniProtKB-EC"/>
</dbReference>